<sequence length="158" mass="18149">MQYQKIELQKIVGIHEAIKKTEFELDLEPVHLPGNELILPSLISILNERIPISVMRVGEEYLCTFQFGLYRWMKGHLSGDTGVWCLVEESRVNMQLGEQLFFGERCFCPGLYKSTSLAAASIFDYLKENPAAWPNAYKNRTNLSRILGVKPLKDKRNL</sequence>
<reference evidence="1 2" key="1">
    <citation type="submission" date="2016-10" db="EMBL/GenBank/DDBJ databases">
        <authorList>
            <person name="de Groot N.N."/>
        </authorList>
    </citation>
    <scope>NUCLEOTIDE SEQUENCE [LARGE SCALE GENOMIC DNA]</scope>
    <source>
        <strain evidence="1 2">JCM 18415</strain>
    </source>
</reference>
<dbReference type="AlphaFoldDB" id="A0A1I6C992"/>
<accession>A0A1I6C992</accession>
<proteinExistence type="predicted"/>
<evidence type="ECO:0000313" key="1">
    <source>
        <dbReference type="EMBL" id="SFQ89704.1"/>
    </source>
</evidence>
<evidence type="ECO:0000313" key="2">
    <source>
        <dbReference type="Proteomes" id="UP000242815"/>
    </source>
</evidence>
<dbReference type="Proteomes" id="UP000242815">
    <property type="component" value="Unassembled WGS sequence"/>
</dbReference>
<organism evidence="1 2">
    <name type="scientific">Halopseudomonas formosensis</name>
    <dbReference type="NCBI Taxonomy" id="1002526"/>
    <lineage>
        <taxon>Bacteria</taxon>
        <taxon>Pseudomonadati</taxon>
        <taxon>Pseudomonadota</taxon>
        <taxon>Gammaproteobacteria</taxon>
        <taxon>Pseudomonadales</taxon>
        <taxon>Pseudomonadaceae</taxon>
        <taxon>Halopseudomonas</taxon>
    </lineage>
</organism>
<gene>
    <name evidence="1" type="ORF">SAMN05216578_11910</name>
</gene>
<dbReference type="RefSeq" id="WP_090541307.1">
    <property type="nucleotide sequence ID" value="NZ_FOYD01000019.1"/>
</dbReference>
<protein>
    <submittedName>
        <fullName evidence="1">Uncharacterized protein</fullName>
    </submittedName>
</protein>
<name>A0A1I6C992_9GAMM</name>
<dbReference type="OrthoDB" id="6856158at2"/>
<dbReference type="EMBL" id="FOYD01000019">
    <property type="protein sequence ID" value="SFQ89704.1"/>
    <property type="molecule type" value="Genomic_DNA"/>
</dbReference>